<keyword evidence="4" id="KW-0862">Zinc</keyword>
<evidence type="ECO:0000256" key="5">
    <source>
        <dbReference type="PROSITE-ProRule" id="PRU00134"/>
    </source>
</evidence>
<dbReference type="InterPro" id="IPR002893">
    <property type="entry name" value="Znf_MYND"/>
</dbReference>
<protein>
    <recommendedName>
        <fullName evidence="6">MYND-type domain-containing protein</fullName>
    </recommendedName>
</protein>
<comment type="caution">
    <text evidence="7">The sequence shown here is derived from an EMBL/GenBank/DDBJ whole genome shotgun (WGS) entry which is preliminary data.</text>
</comment>
<organism evidence="7 8">
    <name type="scientific">Triparma retinervis</name>
    <dbReference type="NCBI Taxonomy" id="2557542"/>
    <lineage>
        <taxon>Eukaryota</taxon>
        <taxon>Sar</taxon>
        <taxon>Stramenopiles</taxon>
        <taxon>Ochrophyta</taxon>
        <taxon>Bolidophyceae</taxon>
        <taxon>Parmales</taxon>
        <taxon>Triparmaceae</taxon>
        <taxon>Triparma</taxon>
    </lineage>
</organism>
<proteinExistence type="inferred from homology"/>
<evidence type="ECO:0000259" key="6">
    <source>
        <dbReference type="PROSITE" id="PS50865"/>
    </source>
</evidence>
<dbReference type="GO" id="GO:0005634">
    <property type="term" value="C:nucleus"/>
    <property type="evidence" value="ECO:0007669"/>
    <property type="project" value="TreeGrafter"/>
</dbReference>
<dbReference type="SUPFAM" id="SSF144232">
    <property type="entry name" value="HIT/MYND zinc finger-like"/>
    <property type="match status" value="1"/>
</dbReference>
<evidence type="ECO:0000256" key="4">
    <source>
        <dbReference type="ARBA" id="ARBA00022833"/>
    </source>
</evidence>
<dbReference type="PANTHER" id="PTHR11215:SF1">
    <property type="entry name" value="MYG1 EXONUCLEASE"/>
    <property type="match status" value="1"/>
</dbReference>
<feature type="domain" description="MYND-type" evidence="6">
    <location>
        <begin position="378"/>
        <end position="416"/>
    </location>
</feature>
<keyword evidence="2" id="KW-0479">Metal-binding</keyword>
<evidence type="ECO:0000313" key="7">
    <source>
        <dbReference type="EMBL" id="GMH47497.1"/>
    </source>
</evidence>
<dbReference type="PROSITE" id="PS50865">
    <property type="entry name" value="ZF_MYND_2"/>
    <property type="match status" value="1"/>
</dbReference>
<comment type="similarity">
    <text evidence="1">Belongs to the MYG1 family.</text>
</comment>
<evidence type="ECO:0000256" key="2">
    <source>
        <dbReference type="ARBA" id="ARBA00022723"/>
    </source>
</evidence>
<dbReference type="AlphaFoldDB" id="A0A9W6Z9Z0"/>
<reference evidence="7" key="1">
    <citation type="submission" date="2022-07" db="EMBL/GenBank/DDBJ databases">
        <title>Genome analysis of Parmales, a sister group of diatoms, reveals the evolutionary specialization of diatoms from phago-mixotrophs to photoautotrophs.</title>
        <authorList>
            <person name="Ban H."/>
            <person name="Sato S."/>
            <person name="Yoshikawa S."/>
            <person name="Kazumasa Y."/>
            <person name="Nakamura Y."/>
            <person name="Ichinomiya M."/>
            <person name="Saitoh K."/>
            <person name="Sato N."/>
            <person name="Blanc-Mathieu R."/>
            <person name="Endo H."/>
            <person name="Kuwata A."/>
            <person name="Ogata H."/>
        </authorList>
    </citation>
    <scope>NUCLEOTIDE SEQUENCE</scope>
</reference>
<dbReference type="OrthoDB" id="10265310at2759"/>
<accession>A0A9W6Z9Z0</accession>
<dbReference type="GO" id="GO:0008270">
    <property type="term" value="F:zinc ion binding"/>
    <property type="evidence" value="ECO:0007669"/>
    <property type="project" value="UniProtKB-KW"/>
</dbReference>
<dbReference type="EMBL" id="BRXZ01000573">
    <property type="protein sequence ID" value="GMH47497.1"/>
    <property type="molecule type" value="Genomic_DNA"/>
</dbReference>
<dbReference type="Pfam" id="PF01753">
    <property type="entry name" value="zf-MYND"/>
    <property type="match status" value="1"/>
</dbReference>
<evidence type="ECO:0000256" key="3">
    <source>
        <dbReference type="ARBA" id="ARBA00022771"/>
    </source>
</evidence>
<keyword evidence="8" id="KW-1185">Reference proteome</keyword>
<name>A0A9W6Z9Z0_9STRA</name>
<dbReference type="GO" id="GO:0005737">
    <property type="term" value="C:cytoplasm"/>
    <property type="evidence" value="ECO:0007669"/>
    <property type="project" value="TreeGrafter"/>
</dbReference>
<gene>
    <name evidence="7" type="ORF">TrRE_jg9041</name>
</gene>
<dbReference type="PANTHER" id="PTHR11215">
    <property type="entry name" value="METAL DEPENDENT HYDROLASE - RELATED"/>
    <property type="match status" value="1"/>
</dbReference>
<dbReference type="Proteomes" id="UP001165082">
    <property type="component" value="Unassembled WGS sequence"/>
</dbReference>
<evidence type="ECO:0000256" key="1">
    <source>
        <dbReference type="ARBA" id="ARBA00010105"/>
    </source>
</evidence>
<dbReference type="InterPro" id="IPR003226">
    <property type="entry name" value="MYG1_exonuclease"/>
</dbReference>
<dbReference type="Gene3D" id="6.10.140.2220">
    <property type="match status" value="1"/>
</dbReference>
<keyword evidence="3 5" id="KW-0863">Zinc-finger</keyword>
<evidence type="ECO:0000313" key="8">
    <source>
        <dbReference type="Proteomes" id="UP001165082"/>
    </source>
</evidence>
<dbReference type="Pfam" id="PF03690">
    <property type="entry name" value="MYG1_exonuc"/>
    <property type="match status" value="1"/>
</dbReference>
<sequence length="737" mass="81433">MYSPNVNTPCSLNLSSLILMWEGSALISTPPFPTVTVILQDLGLRGMPLIREDLIAVQVRSIPAEGTEKEGPAAVGGLGGSEASEIKERPPAPLLNMVKSSCISLDLIVAHVVSLYRLMDSKSKGIPTLSSFSSGSGKVLTIDVVCNPFAPDARRFVYFQGFHDASNVKAELSIQAHFEWFTRLTQRWTCSSLCCIFVRYVIPAMLKQKISEMLLPDGTVVELKDLHVHAIFFRAPPQERRHTFQFKTSYTSRIEDIIETVEKPANPDAPASKQFCTHNVLVCHKSGAVIDFCGGQFTGNTDQPHWFPSFDAMVASGTLPGDVLIFEASPQSEIDEQIERDESSARAYLKMTGCNDKRPAKFAKRAVENATRGWDGVCRQCFGTCENLFACSRCKEVKYCGKLCQKRAWRKHKHLVIGTHSGTFQADEALGVYLLRVIPLYHKSSVVRSRDLKVLEPLDIVIDVGGVYDHSKLRYDHHQRGFAETLSEVGYSTKLSATGLVYRHYGREIIKTLHPSLPEDIVPWVYSRMYGAFVEAIDGIDNGVEVVPKGASPMYRDGSGLSARVGRVNKRWNEEGGGTEDERFEVASAMAGSEFESVLKGIVESEVPARVLVEEAVKARFDVHEGGEIIKFPSGGMPWKGHLYEIEEELKLDGVVKFVLYTDQAGMWRVQAVTVKGTAFTNRVGLMEEWRGVRDEELSGKSGIEGCTFVHNSGFIGGNKTFEGALKMAVKTLAAGK</sequence>